<dbReference type="InterPro" id="IPR032675">
    <property type="entry name" value="LRR_dom_sf"/>
</dbReference>
<evidence type="ECO:0008006" key="3">
    <source>
        <dbReference type="Google" id="ProtNLM"/>
    </source>
</evidence>
<dbReference type="EMBL" id="MU150236">
    <property type="protein sequence ID" value="KAF9467720.1"/>
    <property type="molecule type" value="Genomic_DNA"/>
</dbReference>
<organism evidence="1 2">
    <name type="scientific">Collybia nuda</name>
    <dbReference type="NCBI Taxonomy" id="64659"/>
    <lineage>
        <taxon>Eukaryota</taxon>
        <taxon>Fungi</taxon>
        <taxon>Dikarya</taxon>
        <taxon>Basidiomycota</taxon>
        <taxon>Agaricomycotina</taxon>
        <taxon>Agaricomycetes</taxon>
        <taxon>Agaricomycetidae</taxon>
        <taxon>Agaricales</taxon>
        <taxon>Tricholomatineae</taxon>
        <taxon>Clitocybaceae</taxon>
        <taxon>Collybia</taxon>
    </lineage>
</organism>
<protein>
    <recommendedName>
        <fullName evidence="3">F-box domain-containing protein</fullName>
    </recommendedName>
</protein>
<comment type="caution">
    <text evidence="1">The sequence shown here is derived from an EMBL/GenBank/DDBJ whole genome shotgun (WGS) entry which is preliminary data.</text>
</comment>
<dbReference type="InterPro" id="IPR036047">
    <property type="entry name" value="F-box-like_dom_sf"/>
</dbReference>
<dbReference type="AlphaFoldDB" id="A0A9P5YHI3"/>
<dbReference type="CDD" id="cd09917">
    <property type="entry name" value="F-box_SF"/>
    <property type="match status" value="1"/>
</dbReference>
<evidence type="ECO:0000313" key="2">
    <source>
        <dbReference type="Proteomes" id="UP000807353"/>
    </source>
</evidence>
<accession>A0A9P5YHI3</accession>
<gene>
    <name evidence="1" type="ORF">BDZ94DRAFT_1248865</name>
</gene>
<reference evidence="1" key="1">
    <citation type="submission" date="2020-11" db="EMBL/GenBank/DDBJ databases">
        <authorList>
            <consortium name="DOE Joint Genome Institute"/>
            <person name="Ahrendt S."/>
            <person name="Riley R."/>
            <person name="Andreopoulos W."/>
            <person name="Labutti K."/>
            <person name="Pangilinan J."/>
            <person name="Ruiz-Duenas F.J."/>
            <person name="Barrasa J.M."/>
            <person name="Sanchez-Garcia M."/>
            <person name="Camarero S."/>
            <person name="Miyauchi S."/>
            <person name="Serrano A."/>
            <person name="Linde D."/>
            <person name="Babiker R."/>
            <person name="Drula E."/>
            <person name="Ayuso-Fernandez I."/>
            <person name="Pacheco R."/>
            <person name="Padilla G."/>
            <person name="Ferreira P."/>
            <person name="Barriuso J."/>
            <person name="Kellner H."/>
            <person name="Castanera R."/>
            <person name="Alfaro M."/>
            <person name="Ramirez L."/>
            <person name="Pisabarro A.G."/>
            <person name="Kuo A."/>
            <person name="Tritt A."/>
            <person name="Lipzen A."/>
            <person name="He G."/>
            <person name="Yan M."/>
            <person name="Ng V."/>
            <person name="Cullen D."/>
            <person name="Martin F."/>
            <person name="Rosso M.-N."/>
            <person name="Henrissat B."/>
            <person name="Hibbett D."/>
            <person name="Martinez A.T."/>
            <person name="Grigoriev I.V."/>
        </authorList>
    </citation>
    <scope>NUCLEOTIDE SEQUENCE</scope>
    <source>
        <strain evidence="1">CBS 247.69</strain>
    </source>
</reference>
<proteinExistence type="predicted"/>
<name>A0A9P5YHI3_9AGAR</name>
<evidence type="ECO:0000313" key="1">
    <source>
        <dbReference type="EMBL" id="KAF9467720.1"/>
    </source>
</evidence>
<keyword evidence="2" id="KW-1185">Reference proteome</keyword>
<dbReference type="SUPFAM" id="SSF81383">
    <property type="entry name" value="F-box domain"/>
    <property type="match status" value="1"/>
</dbReference>
<dbReference type="OrthoDB" id="3037898at2759"/>
<dbReference type="Gene3D" id="3.80.10.10">
    <property type="entry name" value="Ribonuclease Inhibitor"/>
    <property type="match status" value="1"/>
</dbReference>
<sequence length="524" mass="58863">MGLQDVRVSSLFKIPRQFTQKDRKRKTEPSNIILPTELWLEILDYISLENIEALSLTCHALRLVAQPFLFRTVVMHPFLDTIAYRRLNLEAYVVRSFERLKFLASPRIAHHVREFSLVPYPTGHSLSRRGPPQVPENTIVNQVFDILPLLPNLRTLMVHCIKSTPRRMEVLRGLHLDVLALETRGDDITWHSSDDDNHRVLTPIPSSRYFSFNCNAGPHQMPLFSVIPLDFLHRDSIVNISSGPNGTESVLEAITLSPSLFLALTNLDLSVRFVSTPTFVMALQQCPNLRSIRLRAASTDSPAHARPMMKPLPSDAIPLLSHYHGPPSLAPIFALNRTLSSVKLWSSRSIASVTKPTVLTSVLPQLGSHVQSLEIGVTTVPIILMEILQQSFPDLKSLSVNAHLAGYNPGTVYTRTVHTHLTPELNPSVIRSGKWDLDILSIGTQLPDTTTTDSPEQEVVAMEALTRFPLDYDPTSWGQWAIESPWSKIVWQRLHGEALGGKTRGRLSIEYVEYIKPTFQTTNC</sequence>
<dbReference type="Proteomes" id="UP000807353">
    <property type="component" value="Unassembled WGS sequence"/>
</dbReference>